<evidence type="ECO:0000313" key="9">
    <source>
        <dbReference type="EMBL" id="UZP73706.1"/>
    </source>
</evidence>
<dbReference type="SUPFAM" id="SSF47928">
    <property type="entry name" value="N-terminal domain of the delta subunit of the F1F0-ATP synthase"/>
    <property type="match status" value="1"/>
</dbReference>
<dbReference type="EMBL" id="CP036501">
    <property type="protein sequence ID" value="UZP73706.1"/>
    <property type="molecule type" value="Genomic_DNA"/>
</dbReference>
<keyword evidence="8" id="KW-1003">Cell membrane</keyword>
<evidence type="ECO:0000256" key="4">
    <source>
        <dbReference type="ARBA" id="ARBA00023065"/>
    </source>
</evidence>
<keyword evidence="5 8" id="KW-0472">Membrane</keyword>
<evidence type="ECO:0000256" key="7">
    <source>
        <dbReference type="ARBA" id="ARBA00023310"/>
    </source>
</evidence>
<keyword evidence="7 8" id="KW-0066">ATP synthesis</keyword>
<comment type="function">
    <text evidence="8">F(1)F(0) ATP synthase produces ATP from ADP in the presence of a proton or sodium gradient. F-type ATPases consist of two structural domains, F(1) containing the extramembraneous catalytic core and F(0) containing the membrane proton channel, linked together by a central stalk and a peripheral stalk. During catalysis, ATP synthesis in the catalytic domain of F(1) is coupled via a rotary mechanism of the central stalk subunits to proton translocation.</text>
</comment>
<dbReference type="Gene3D" id="1.10.520.20">
    <property type="entry name" value="N-terminal domain of the delta subunit of the F1F0-ATP synthase"/>
    <property type="match status" value="1"/>
</dbReference>
<dbReference type="Pfam" id="PF00213">
    <property type="entry name" value="OSCP"/>
    <property type="match status" value="1"/>
</dbReference>
<dbReference type="PROSITE" id="PS00389">
    <property type="entry name" value="ATPASE_DELTA"/>
    <property type="match status" value="1"/>
</dbReference>
<comment type="similarity">
    <text evidence="8">Belongs to the ATPase delta chain family.</text>
</comment>
<protein>
    <recommendedName>
        <fullName evidence="8">ATP synthase subunit delta</fullName>
    </recommendedName>
    <alternativeName>
        <fullName evidence="8">ATP synthase F(1) sector subunit delta</fullName>
    </alternativeName>
    <alternativeName>
        <fullName evidence="8">F-type ATPase subunit delta</fullName>
        <shortName evidence="8">F-ATPase subunit delta</shortName>
    </alternativeName>
</protein>
<reference evidence="9 10" key="1">
    <citation type="submission" date="2019-02" db="EMBL/GenBank/DDBJ databases">
        <title>Halieaceae_genomes.</title>
        <authorList>
            <person name="Li S.-H."/>
        </authorList>
    </citation>
    <scope>NUCLEOTIDE SEQUENCE [LARGE SCALE GENOMIC DNA]</scope>
    <source>
        <strain evidence="9 10">JH123</strain>
    </source>
</reference>
<sequence>MIEPTTLARPYARAAFQFAVDDGAVDAWHRALETLSAVVVDPTVAEVLDDPASTAAQRAGTVSAVLGDDMPAGITQFVSVMAENHRLALASEVAALFAELKSALDAAANVTVTSAFDVPSAILEQLSTSLTSKLGKTVDMTVETDPSLIGGAIIRAGDMVIDGSVRGRLHKLATALKS</sequence>
<accession>A0ABY6Q4W3</accession>
<gene>
    <name evidence="8" type="primary">atpH</name>
    <name evidence="9" type="ORF">E0F26_02670</name>
</gene>
<evidence type="ECO:0000313" key="10">
    <source>
        <dbReference type="Proteomes" id="UP001317963"/>
    </source>
</evidence>
<evidence type="ECO:0000256" key="2">
    <source>
        <dbReference type="ARBA" id="ARBA00022448"/>
    </source>
</evidence>
<dbReference type="InterPro" id="IPR026015">
    <property type="entry name" value="ATP_synth_OSCP/delta_N_sf"/>
</dbReference>
<evidence type="ECO:0000256" key="1">
    <source>
        <dbReference type="ARBA" id="ARBA00004370"/>
    </source>
</evidence>
<dbReference type="PRINTS" id="PR00125">
    <property type="entry name" value="ATPASEDELTA"/>
</dbReference>
<dbReference type="Proteomes" id="UP001317963">
    <property type="component" value="Chromosome"/>
</dbReference>
<dbReference type="NCBIfam" id="TIGR01145">
    <property type="entry name" value="ATP_synt_delta"/>
    <property type="match status" value="1"/>
</dbReference>
<evidence type="ECO:0000256" key="3">
    <source>
        <dbReference type="ARBA" id="ARBA00022781"/>
    </source>
</evidence>
<name>A0ABY6Q4W3_9GAMM</name>
<keyword evidence="10" id="KW-1185">Reference proteome</keyword>
<dbReference type="InterPro" id="IPR000711">
    <property type="entry name" value="ATPase_OSCP/dsu"/>
</dbReference>
<comment type="subcellular location">
    <subcellularLocation>
        <location evidence="8">Cell membrane</location>
        <topology evidence="8">Peripheral membrane protein</topology>
    </subcellularLocation>
    <subcellularLocation>
        <location evidence="1">Membrane</location>
    </subcellularLocation>
</comment>
<dbReference type="RefSeq" id="WP_279242502.1">
    <property type="nucleotide sequence ID" value="NZ_CP036501.1"/>
</dbReference>
<evidence type="ECO:0000256" key="5">
    <source>
        <dbReference type="ARBA" id="ARBA00023136"/>
    </source>
</evidence>
<evidence type="ECO:0000256" key="6">
    <source>
        <dbReference type="ARBA" id="ARBA00023196"/>
    </source>
</evidence>
<keyword evidence="4 8" id="KW-0406">Ion transport</keyword>
<keyword evidence="3 8" id="KW-0375">Hydrogen ion transport</keyword>
<keyword evidence="2 8" id="KW-0813">Transport</keyword>
<comment type="function">
    <text evidence="8">This protein is part of the stalk that links CF(0) to CF(1). It either transmits conformational changes from CF(0) to CF(1) or is implicated in proton conduction.</text>
</comment>
<proteinExistence type="inferred from homology"/>
<evidence type="ECO:0000256" key="8">
    <source>
        <dbReference type="HAMAP-Rule" id="MF_01416"/>
    </source>
</evidence>
<dbReference type="HAMAP" id="MF_01416">
    <property type="entry name" value="ATP_synth_delta_bact"/>
    <property type="match status" value="1"/>
</dbReference>
<dbReference type="NCBIfam" id="NF004402">
    <property type="entry name" value="PRK05758.2-2"/>
    <property type="match status" value="1"/>
</dbReference>
<keyword evidence="6 8" id="KW-0139">CF(1)</keyword>
<dbReference type="InterPro" id="IPR020781">
    <property type="entry name" value="ATPase_OSCP/d_CS"/>
</dbReference>
<dbReference type="PANTHER" id="PTHR11910">
    <property type="entry name" value="ATP SYNTHASE DELTA CHAIN"/>
    <property type="match status" value="1"/>
</dbReference>
<organism evidence="9 10">
    <name type="scientific">Candidatus Paraluminiphilus aquimaris</name>
    <dbReference type="NCBI Taxonomy" id="2518994"/>
    <lineage>
        <taxon>Bacteria</taxon>
        <taxon>Pseudomonadati</taxon>
        <taxon>Pseudomonadota</taxon>
        <taxon>Gammaproteobacteria</taxon>
        <taxon>Cellvibrionales</taxon>
        <taxon>Halieaceae</taxon>
        <taxon>Candidatus Paraluminiphilus</taxon>
    </lineage>
</organism>